<sequence length="86" mass="9748">MLGIPLNGALHWLVYDFVGPNRVIAAFDLVEEKFKTLPLPDIMITTVTFFRGYLLKVLSHPTTEMISQMKKNYWNIGCSSTRATEG</sequence>
<name>A0ABQ8HYM9_9ROSI</name>
<organism evidence="1 2">
    <name type="scientific">Xanthoceras sorbifolium</name>
    <dbReference type="NCBI Taxonomy" id="99658"/>
    <lineage>
        <taxon>Eukaryota</taxon>
        <taxon>Viridiplantae</taxon>
        <taxon>Streptophyta</taxon>
        <taxon>Embryophyta</taxon>
        <taxon>Tracheophyta</taxon>
        <taxon>Spermatophyta</taxon>
        <taxon>Magnoliopsida</taxon>
        <taxon>eudicotyledons</taxon>
        <taxon>Gunneridae</taxon>
        <taxon>Pentapetalae</taxon>
        <taxon>rosids</taxon>
        <taxon>malvids</taxon>
        <taxon>Sapindales</taxon>
        <taxon>Sapindaceae</taxon>
        <taxon>Xanthoceroideae</taxon>
        <taxon>Xanthoceras</taxon>
    </lineage>
</organism>
<reference evidence="1 2" key="1">
    <citation type="submission" date="2021-02" db="EMBL/GenBank/DDBJ databases">
        <title>Plant Genome Project.</title>
        <authorList>
            <person name="Zhang R.-G."/>
        </authorList>
    </citation>
    <scope>NUCLEOTIDE SEQUENCE [LARGE SCALE GENOMIC DNA]</scope>
    <source>
        <tissue evidence="1">Leaves</tissue>
    </source>
</reference>
<proteinExistence type="predicted"/>
<dbReference type="EMBL" id="JAFEMO010000006">
    <property type="protein sequence ID" value="KAH7569477.1"/>
    <property type="molecule type" value="Genomic_DNA"/>
</dbReference>
<comment type="caution">
    <text evidence="1">The sequence shown here is derived from an EMBL/GenBank/DDBJ whole genome shotgun (WGS) entry which is preliminary data.</text>
</comment>
<keyword evidence="2" id="KW-1185">Reference proteome</keyword>
<dbReference type="Proteomes" id="UP000827721">
    <property type="component" value="Unassembled WGS sequence"/>
</dbReference>
<evidence type="ECO:0000313" key="2">
    <source>
        <dbReference type="Proteomes" id="UP000827721"/>
    </source>
</evidence>
<gene>
    <name evidence="1" type="ORF">JRO89_XS06G0168400</name>
</gene>
<accession>A0ABQ8HYM9</accession>
<protein>
    <submittedName>
        <fullName evidence="1">Uncharacterized protein</fullName>
    </submittedName>
</protein>
<evidence type="ECO:0000313" key="1">
    <source>
        <dbReference type="EMBL" id="KAH7569477.1"/>
    </source>
</evidence>